<keyword evidence="22" id="KW-1185">Reference proteome</keyword>
<evidence type="ECO:0000256" key="9">
    <source>
        <dbReference type="ARBA" id="ARBA00022824"/>
    </source>
</evidence>
<feature type="domain" description="Endoplasmic reticulum metallopeptidase 1-like C-terminal" evidence="19">
    <location>
        <begin position="791"/>
        <end position="1015"/>
    </location>
</feature>
<dbReference type="InterPro" id="IPR007484">
    <property type="entry name" value="Peptidase_M28"/>
</dbReference>
<dbReference type="PANTHER" id="PTHR12147">
    <property type="entry name" value="METALLOPEPTIDASE M28 FAMILY MEMBER"/>
    <property type="match status" value="1"/>
</dbReference>
<dbReference type="InterPro" id="IPR053973">
    <property type="entry name" value="ERMP1-like_C"/>
</dbReference>
<gene>
    <name evidence="21" type="ORF">RI129_002304</name>
</gene>
<dbReference type="GO" id="GO:0006508">
    <property type="term" value="P:proteolysis"/>
    <property type="evidence" value="ECO:0007669"/>
    <property type="project" value="UniProtKB-KW"/>
</dbReference>
<organism evidence="21 22">
    <name type="scientific">Pyrocoelia pectoralis</name>
    <dbReference type="NCBI Taxonomy" id="417401"/>
    <lineage>
        <taxon>Eukaryota</taxon>
        <taxon>Metazoa</taxon>
        <taxon>Ecdysozoa</taxon>
        <taxon>Arthropoda</taxon>
        <taxon>Hexapoda</taxon>
        <taxon>Insecta</taxon>
        <taxon>Pterygota</taxon>
        <taxon>Neoptera</taxon>
        <taxon>Endopterygota</taxon>
        <taxon>Coleoptera</taxon>
        <taxon>Polyphaga</taxon>
        <taxon>Elateriformia</taxon>
        <taxon>Elateroidea</taxon>
        <taxon>Lampyridae</taxon>
        <taxon>Lampyrinae</taxon>
        <taxon>Pyrocoelia</taxon>
    </lineage>
</organism>
<dbReference type="Pfam" id="PF22249">
    <property type="entry name" value="ERMP1-TM"/>
    <property type="match status" value="1"/>
</dbReference>
<dbReference type="PANTHER" id="PTHR12147:SF22">
    <property type="entry name" value="ENDOPLASMIC RETICULUM METALLOPEPTIDASE 1"/>
    <property type="match status" value="1"/>
</dbReference>
<feature type="transmembrane region" description="Helical" evidence="17">
    <location>
        <begin position="690"/>
        <end position="718"/>
    </location>
</feature>
<evidence type="ECO:0000256" key="1">
    <source>
        <dbReference type="ARBA" id="ARBA00001947"/>
    </source>
</evidence>
<evidence type="ECO:0000256" key="16">
    <source>
        <dbReference type="ARBA" id="ARBA00078796"/>
    </source>
</evidence>
<evidence type="ECO:0000256" key="6">
    <source>
        <dbReference type="ARBA" id="ARBA00022692"/>
    </source>
</evidence>
<evidence type="ECO:0000256" key="15">
    <source>
        <dbReference type="ARBA" id="ARBA00023180"/>
    </source>
</evidence>
<evidence type="ECO:0000313" key="21">
    <source>
        <dbReference type="EMBL" id="KAK5647412.1"/>
    </source>
</evidence>
<keyword evidence="9" id="KW-0256">Endoplasmic reticulum</keyword>
<dbReference type="Pfam" id="PF04923">
    <property type="entry name" value="Ninjurin"/>
    <property type="match status" value="1"/>
</dbReference>
<keyword evidence="15" id="KW-0325">Glycoprotein</keyword>
<keyword evidence="8" id="KW-0378">Hydrolase</keyword>
<evidence type="ECO:0000256" key="4">
    <source>
        <dbReference type="ARBA" id="ARBA00010918"/>
    </source>
</evidence>
<feature type="domain" description="Peptidase M28" evidence="18">
    <location>
        <begin position="290"/>
        <end position="483"/>
    </location>
</feature>
<keyword evidence="12 17" id="KW-1133">Transmembrane helix</keyword>
<dbReference type="GO" id="GO:0007155">
    <property type="term" value="P:cell adhesion"/>
    <property type="evidence" value="ECO:0007669"/>
    <property type="project" value="UniProtKB-KW"/>
</dbReference>
<dbReference type="InterPro" id="IPR045175">
    <property type="entry name" value="M28_fam"/>
</dbReference>
<accession>A0AAN7VGC5</accession>
<evidence type="ECO:0000256" key="11">
    <source>
        <dbReference type="ARBA" id="ARBA00022889"/>
    </source>
</evidence>
<feature type="transmembrane region" description="Helical" evidence="17">
    <location>
        <begin position="521"/>
        <end position="538"/>
    </location>
</feature>
<keyword evidence="5" id="KW-0645">Protease</keyword>
<comment type="subcellular location">
    <subcellularLocation>
        <location evidence="2">Endoplasmic reticulum membrane</location>
        <topology evidence="2">Multi-pass membrane protein</topology>
    </subcellularLocation>
</comment>
<dbReference type="Pfam" id="PF04389">
    <property type="entry name" value="Peptidase_M28"/>
    <property type="match status" value="1"/>
</dbReference>
<feature type="transmembrane region" description="Helical" evidence="17">
    <location>
        <begin position="598"/>
        <end position="620"/>
    </location>
</feature>
<dbReference type="InterPro" id="IPR053974">
    <property type="entry name" value="ERMP1_1-A_TM"/>
</dbReference>
<protein>
    <recommendedName>
        <fullName evidence="16">FXNA-like protease</fullName>
    </recommendedName>
</protein>
<evidence type="ECO:0000256" key="13">
    <source>
        <dbReference type="ARBA" id="ARBA00023049"/>
    </source>
</evidence>
<comment type="caution">
    <text evidence="21">The sequence shown here is derived from an EMBL/GenBank/DDBJ whole genome shotgun (WGS) entry which is preliminary data.</text>
</comment>
<dbReference type="GO" id="GO:0008235">
    <property type="term" value="F:metalloexopeptidase activity"/>
    <property type="evidence" value="ECO:0007669"/>
    <property type="project" value="InterPro"/>
</dbReference>
<feature type="transmembrane region" description="Helical" evidence="17">
    <location>
        <begin position="730"/>
        <end position="753"/>
    </location>
</feature>
<dbReference type="EMBL" id="JAVRBK010000002">
    <property type="protein sequence ID" value="KAK5647412.1"/>
    <property type="molecule type" value="Genomic_DNA"/>
</dbReference>
<keyword evidence="13" id="KW-0482">Metalloprotease</keyword>
<dbReference type="CDD" id="cd03875">
    <property type="entry name" value="M28_Fxna_like"/>
    <property type="match status" value="1"/>
</dbReference>
<evidence type="ECO:0000259" key="19">
    <source>
        <dbReference type="Pfam" id="PF22248"/>
    </source>
</evidence>
<dbReference type="Proteomes" id="UP001329430">
    <property type="component" value="Chromosome 2"/>
</dbReference>
<reference evidence="21 22" key="1">
    <citation type="journal article" date="2024" name="Insects">
        <title>An Improved Chromosome-Level Genome Assembly of the Firefly Pyrocoelia pectoralis.</title>
        <authorList>
            <person name="Fu X."/>
            <person name="Meyer-Rochow V.B."/>
            <person name="Ballantyne L."/>
            <person name="Zhu X."/>
        </authorList>
    </citation>
    <scope>NUCLEOTIDE SEQUENCE [LARGE SCALE GENOMIC DNA]</scope>
    <source>
        <strain evidence="21">XCY_ONT2</strain>
    </source>
</reference>
<comment type="similarity">
    <text evidence="4">Belongs to the peptidase M28 family.</text>
</comment>
<feature type="transmembrane region" description="Helical" evidence="17">
    <location>
        <begin position="760"/>
        <end position="782"/>
    </location>
</feature>
<evidence type="ECO:0000256" key="5">
    <source>
        <dbReference type="ARBA" id="ARBA00022670"/>
    </source>
</evidence>
<feature type="transmembrane region" description="Helical" evidence="17">
    <location>
        <begin position="64"/>
        <end position="94"/>
    </location>
</feature>
<dbReference type="InterPro" id="IPR048024">
    <property type="entry name" value="Fxna-like_M28_dom"/>
</dbReference>
<feature type="transmembrane region" description="Helical" evidence="17">
    <location>
        <begin position="664"/>
        <end position="681"/>
    </location>
</feature>
<keyword evidence="6 17" id="KW-0812">Transmembrane</keyword>
<evidence type="ECO:0000256" key="2">
    <source>
        <dbReference type="ARBA" id="ARBA00004477"/>
    </source>
</evidence>
<evidence type="ECO:0000256" key="7">
    <source>
        <dbReference type="ARBA" id="ARBA00022723"/>
    </source>
</evidence>
<evidence type="ECO:0000259" key="18">
    <source>
        <dbReference type="Pfam" id="PF04389"/>
    </source>
</evidence>
<keyword evidence="14 17" id="KW-0472">Membrane</keyword>
<comment type="similarity">
    <text evidence="3">Belongs to the ninjurin family.</text>
</comment>
<dbReference type="GO" id="GO:0005789">
    <property type="term" value="C:endoplasmic reticulum membrane"/>
    <property type="evidence" value="ECO:0007669"/>
    <property type="project" value="UniProtKB-SubCell"/>
</dbReference>
<evidence type="ECO:0000256" key="3">
    <source>
        <dbReference type="ARBA" id="ARBA00008141"/>
    </source>
</evidence>
<dbReference type="InterPro" id="IPR007007">
    <property type="entry name" value="Ninjurin"/>
</dbReference>
<dbReference type="AlphaFoldDB" id="A0AAN7VGC5"/>
<proteinExistence type="inferred from homology"/>
<keyword evidence="7" id="KW-0479">Metal-binding</keyword>
<dbReference type="Pfam" id="PF22248">
    <property type="entry name" value="ERMP1_C"/>
    <property type="match status" value="1"/>
</dbReference>
<dbReference type="SUPFAM" id="SSF53187">
    <property type="entry name" value="Zn-dependent exopeptidases"/>
    <property type="match status" value="1"/>
</dbReference>
<feature type="transmembrane region" description="Helical" evidence="17">
    <location>
        <begin position="559"/>
        <end position="586"/>
    </location>
</feature>
<feature type="domain" description="Endoplasmic reticulum metallopeptidase 1/1-A TM" evidence="20">
    <location>
        <begin position="555"/>
        <end position="770"/>
    </location>
</feature>
<evidence type="ECO:0000256" key="17">
    <source>
        <dbReference type="SAM" id="Phobius"/>
    </source>
</evidence>
<feature type="transmembrane region" description="Helical" evidence="17">
    <location>
        <begin position="174"/>
        <end position="192"/>
    </location>
</feature>
<evidence type="ECO:0000313" key="22">
    <source>
        <dbReference type="Proteomes" id="UP001329430"/>
    </source>
</evidence>
<dbReference type="GO" id="GO:0042246">
    <property type="term" value="P:tissue regeneration"/>
    <property type="evidence" value="ECO:0007669"/>
    <property type="project" value="InterPro"/>
</dbReference>
<feature type="transmembrane region" description="Helical" evidence="17">
    <location>
        <begin position="641"/>
        <end position="658"/>
    </location>
</feature>
<evidence type="ECO:0000256" key="8">
    <source>
        <dbReference type="ARBA" id="ARBA00022801"/>
    </source>
</evidence>
<evidence type="ECO:0000256" key="14">
    <source>
        <dbReference type="ARBA" id="ARBA00023136"/>
    </source>
</evidence>
<dbReference type="FunFam" id="3.40.630.10:FF:000008">
    <property type="entry name" value="Endoplasmic reticulum metallopeptidase 1"/>
    <property type="match status" value="1"/>
</dbReference>
<keyword evidence="10" id="KW-0862">Zinc</keyword>
<dbReference type="GO" id="GO:0046872">
    <property type="term" value="F:metal ion binding"/>
    <property type="evidence" value="ECO:0007669"/>
    <property type="project" value="UniProtKB-KW"/>
</dbReference>
<sequence>MSHKHNSSEQPDGNVVVAGIRKTLDANRYATKKTIAQGLLDVALLTANASQLKYVLQVGKQHEFYTLMLSLIIVSIVLQVTAAVLSIIMATLTIHHDSKQNTIAEILNHVALGFVTGALFCDIIKMNFGLDPAVANSSLRQRFKPQPLKDKLSDYSTSKTYDNKYDEAPLPTSYLLALLGLMFLVLISVIIIEKQLPPGIKISEEHKYPDRFISERAYNILKNLTALGPRVAGSYVNEVLAVNLLKNEIEKIITNAKENNVIQLDVQRASGAFNLAFLDGMTNVYRNMQNIIVRVGSRINSSNSLLVNCHFDTVSQSPGASDDGAGCAVMMEMLRVLSQSERILRHNIIFLFNGAEENFMPASHGFITQHKWAKEVRAFINIEACGAGGRELLFQAGPNHPWILETYSEEVPYPYASSLAQEIFQSGLIPGDTDFRIFRDFGNVSGLDFAWSSNGYVYHTRFDSIEQIPLGTLQRTGDNILALARGMAMGHQLSNVEQFRSGNLVFFDFLGAFVVRWPMYVADFLNMFSVILSVYSIYENMKKAYITDAISNGKYVKKLGGCIIAICMSGLAAITVSLIISFSLNALGRTMSWYARPFWIFFLYVVPTTLVSFATILFYARNSNRDVKSSPWAKFRLLYDAYLLIWSFMLIIGIFFRIRSSFVLMFWTIFPAVGSLVMKFVENWTGLKLLLFYISVMGLPFVQSIYLMVGALYLGFPIMGRAGAAYNSEYLIAFLITYFYSILISYVVPLIILVKSVERVFSLLLGAFLLSIAVLILTPLGFPYSGDPSSPAPQRFMIAHVKRTFHDINGNIDGQSSGYWIADMDINSPHSVDRYVPEVKAAVLVDEDCVKYLYCGLPYLVPVQNFIFKTHWIPGPPVIIKETSSLKVLSREKIPHGERFTVSLTGPFHMGIMVSPVLGVTLERWSLVKEKPLAAAPLWNGRLTYFIYYCYTGDPVPLIFSMDFKIPANHTGAIIDFGIISHYQFEPVSPKFGSMIAKFPPWTAMTYWTSTVETWIF</sequence>
<dbReference type="Gene3D" id="3.40.630.10">
    <property type="entry name" value="Zn peptidases"/>
    <property type="match status" value="1"/>
</dbReference>
<evidence type="ECO:0000256" key="12">
    <source>
        <dbReference type="ARBA" id="ARBA00022989"/>
    </source>
</evidence>
<name>A0AAN7VGC5_9COLE</name>
<comment type="cofactor">
    <cofactor evidence="1">
        <name>Zn(2+)</name>
        <dbReference type="ChEBI" id="CHEBI:29105"/>
    </cofactor>
</comment>
<feature type="transmembrane region" description="Helical" evidence="17">
    <location>
        <begin position="106"/>
        <end position="128"/>
    </location>
</feature>
<evidence type="ECO:0000256" key="10">
    <source>
        <dbReference type="ARBA" id="ARBA00022833"/>
    </source>
</evidence>
<evidence type="ECO:0000259" key="20">
    <source>
        <dbReference type="Pfam" id="PF22249"/>
    </source>
</evidence>
<keyword evidence="11" id="KW-0130">Cell adhesion</keyword>